<organism evidence="6 7">
    <name type="scientific">Kineosporia corallincola</name>
    <dbReference type="NCBI Taxonomy" id="2835133"/>
    <lineage>
        <taxon>Bacteria</taxon>
        <taxon>Bacillati</taxon>
        <taxon>Actinomycetota</taxon>
        <taxon>Actinomycetes</taxon>
        <taxon>Kineosporiales</taxon>
        <taxon>Kineosporiaceae</taxon>
        <taxon>Kineosporia</taxon>
    </lineage>
</organism>
<evidence type="ECO:0000256" key="3">
    <source>
        <dbReference type="ARBA" id="ARBA00022989"/>
    </source>
</evidence>
<sequence>MFTAYVVVTVLMSVVQILSATAKFLRPPRMVDQMTTLKVPDRLLPVLAVLQIAGTGGLIVGIWWAPLGIVAAVCLALYFVGAVGTHLRVRDLAGAPPAAVIAVAAVVLAVLRTLSR</sequence>
<dbReference type="Proteomes" id="UP001197247">
    <property type="component" value="Unassembled WGS sequence"/>
</dbReference>
<accession>A0ABS5TSB0</accession>
<evidence type="ECO:0000313" key="6">
    <source>
        <dbReference type="EMBL" id="MBT0773684.1"/>
    </source>
</evidence>
<evidence type="ECO:0000256" key="2">
    <source>
        <dbReference type="ARBA" id="ARBA00022692"/>
    </source>
</evidence>
<evidence type="ECO:0000256" key="5">
    <source>
        <dbReference type="SAM" id="Phobius"/>
    </source>
</evidence>
<dbReference type="Pfam" id="PF13564">
    <property type="entry name" value="DoxX_2"/>
    <property type="match status" value="1"/>
</dbReference>
<gene>
    <name evidence="6" type="ORF">KIH74_32365</name>
</gene>
<feature type="transmembrane region" description="Helical" evidence="5">
    <location>
        <begin position="69"/>
        <end position="89"/>
    </location>
</feature>
<evidence type="ECO:0000256" key="1">
    <source>
        <dbReference type="ARBA" id="ARBA00004141"/>
    </source>
</evidence>
<reference evidence="6 7" key="1">
    <citation type="submission" date="2021-05" db="EMBL/GenBank/DDBJ databases">
        <title>Kineosporia and Streptomyces sp. nov. two new marine actinobacteria isolated from Coral.</title>
        <authorList>
            <person name="Buangrab K."/>
            <person name="Sutthacheep M."/>
            <person name="Yeemin T."/>
            <person name="Harunari E."/>
            <person name="Igarashi Y."/>
            <person name="Kanchanasin P."/>
            <person name="Tanasupawat S."/>
            <person name="Phongsopitanun W."/>
        </authorList>
    </citation>
    <scope>NUCLEOTIDE SEQUENCE [LARGE SCALE GENOMIC DNA]</scope>
    <source>
        <strain evidence="6 7">J2-2</strain>
    </source>
</reference>
<evidence type="ECO:0000313" key="7">
    <source>
        <dbReference type="Proteomes" id="UP001197247"/>
    </source>
</evidence>
<dbReference type="EMBL" id="JAHBAY010000019">
    <property type="protein sequence ID" value="MBT0773684.1"/>
    <property type="molecule type" value="Genomic_DNA"/>
</dbReference>
<keyword evidence="3 5" id="KW-1133">Transmembrane helix</keyword>
<keyword evidence="4 5" id="KW-0472">Membrane</keyword>
<feature type="transmembrane region" description="Helical" evidence="5">
    <location>
        <begin position="95"/>
        <end position="114"/>
    </location>
</feature>
<keyword evidence="2 5" id="KW-0812">Transmembrane</keyword>
<dbReference type="InterPro" id="IPR032808">
    <property type="entry name" value="DoxX"/>
</dbReference>
<keyword evidence="7" id="KW-1185">Reference proteome</keyword>
<comment type="caution">
    <text evidence="6">The sequence shown here is derived from an EMBL/GenBank/DDBJ whole genome shotgun (WGS) entry which is preliminary data.</text>
</comment>
<proteinExistence type="predicted"/>
<evidence type="ECO:0000256" key="4">
    <source>
        <dbReference type="ARBA" id="ARBA00023136"/>
    </source>
</evidence>
<protein>
    <submittedName>
        <fullName evidence="6">DoxX family protein</fullName>
    </submittedName>
</protein>
<comment type="subcellular location">
    <subcellularLocation>
        <location evidence="1">Membrane</location>
        <topology evidence="1">Multi-pass membrane protein</topology>
    </subcellularLocation>
</comment>
<name>A0ABS5TSB0_9ACTN</name>
<feature type="transmembrane region" description="Helical" evidence="5">
    <location>
        <begin position="43"/>
        <end position="64"/>
    </location>
</feature>
<dbReference type="RefSeq" id="WP_214160224.1">
    <property type="nucleotide sequence ID" value="NZ_JAHBAY010000019.1"/>
</dbReference>